<organism evidence="3 4">
    <name type="scientific">Candidatus Uhrbacteria bacterium CG_4_10_14_0_8_um_filter_58_22</name>
    <dbReference type="NCBI Taxonomy" id="1975029"/>
    <lineage>
        <taxon>Bacteria</taxon>
        <taxon>Candidatus Uhriibacteriota</taxon>
    </lineage>
</organism>
<feature type="coiled-coil region" evidence="1">
    <location>
        <begin position="138"/>
        <end position="204"/>
    </location>
</feature>
<evidence type="ECO:0000256" key="1">
    <source>
        <dbReference type="SAM" id="Coils"/>
    </source>
</evidence>
<dbReference type="AlphaFoldDB" id="A0A2M7Q9F3"/>
<proteinExistence type="predicted"/>
<comment type="caution">
    <text evidence="3">The sequence shown here is derived from an EMBL/GenBank/DDBJ whole genome shotgun (WGS) entry which is preliminary data.</text>
</comment>
<evidence type="ECO:0000256" key="2">
    <source>
        <dbReference type="SAM" id="MobiDB-lite"/>
    </source>
</evidence>
<reference evidence="4" key="1">
    <citation type="submission" date="2017-09" db="EMBL/GenBank/DDBJ databases">
        <title>Depth-based differentiation of microbial function through sediment-hosted aquifers and enrichment of novel symbionts in the deep terrestrial subsurface.</title>
        <authorList>
            <person name="Probst A.J."/>
            <person name="Ladd B."/>
            <person name="Jarett J.K."/>
            <person name="Geller-Mcgrath D.E."/>
            <person name="Sieber C.M.K."/>
            <person name="Emerson J.B."/>
            <person name="Anantharaman K."/>
            <person name="Thomas B.C."/>
            <person name="Malmstrom R."/>
            <person name="Stieglmeier M."/>
            <person name="Klingl A."/>
            <person name="Woyke T."/>
            <person name="Ryan C.M."/>
            <person name="Banfield J.F."/>
        </authorList>
    </citation>
    <scope>NUCLEOTIDE SEQUENCE [LARGE SCALE GENOMIC DNA]</scope>
</reference>
<dbReference type="EMBL" id="PFLC01000044">
    <property type="protein sequence ID" value="PIY62300.1"/>
    <property type="molecule type" value="Genomic_DNA"/>
</dbReference>
<sequence length="322" mass="35718">MSAERGEINRGEDTCVHGNFLGNCSACVEKGQTDTVETAGLPKDQPESVESVDRKRESRLLMGKLTELSAALEAQLKVERKLLASYDTPIKMYIDGKELLEERAGICAENVTRLNDKLNAVLEARKSFRGAADKDDVREKLEERETELEVKGTELVEEKEELEEVLRKKKKHLISVQGQSRADLEEQKAEIRATGEAIDDIEGKLALIEKKLVRNKNSLHAARGARQVVDGVGVDTNVSALVGSMVKKLPDWPETGGAVVDQDFRDRFNRARQVEQIWTRDLPAAEAELRAAQTSGDNEAVSSARSRIDGLNSEAENLRKNL</sequence>
<protein>
    <submittedName>
        <fullName evidence="3">Uncharacterized protein</fullName>
    </submittedName>
</protein>
<gene>
    <name evidence="3" type="ORF">COY93_03500</name>
</gene>
<feature type="region of interest" description="Disordered" evidence="2">
    <location>
        <begin position="289"/>
        <end position="322"/>
    </location>
</feature>
<dbReference type="Proteomes" id="UP000230973">
    <property type="component" value="Unassembled WGS sequence"/>
</dbReference>
<feature type="compositionally biased region" description="Polar residues" evidence="2">
    <location>
        <begin position="292"/>
        <end position="305"/>
    </location>
</feature>
<evidence type="ECO:0000313" key="3">
    <source>
        <dbReference type="EMBL" id="PIY62300.1"/>
    </source>
</evidence>
<accession>A0A2M7Q9F3</accession>
<evidence type="ECO:0000313" key="4">
    <source>
        <dbReference type="Proteomes" id="UP000230973"/>
    </source>
</evidence>
<name>A0A2M7Q9F3_9BACT</name>
<keyword evidence="1" id="KW-0175">Coiled coil</keyword>